<proteinExistence type="predicted"/>
<reference evidence="2 3" key="1">
    <citation type="submission" date="2020-08" db="EMBL/GenBank/DDBJ databases">
        <title>Genomic Encyclopedia of Type Strains, Phase IV (KMG-IV): sequencing the most valuable type-strain genomes for metagenomic binning, comparative biology and taxonomic classification.</title>
        <authorList>
            <person name="Goeker M."/>
        </authorList>
    </citation>
    <scope>NUCLEOTIDE SEQUENCE [LARGE SCALE GENOMIC DNA]</scope>
    <source>
        <strain evidence="2 3">DSM 19371</strain>
    </source>
</reference>
<dbReference type="GO" id="GO:0032259">
    <property type="term" value="P:methylation"/>
    <property type="evidence" value="ECO:0007669"/>
    <property type="project" value="UniProtKB-KW"/>
</dbReference>
<evidence type="ECO:0000259" key="1">
    <source>
        <dbReference type="Pfam" id="PF08241"/>
    </source>
</evidence>
<keyword evidence="2" id="KW-0808">Transferase</keyword>
<name>A0A7W6LUQ6_9SPHN</name>
<dbReference type="Gene3D" id="3.40.50.150">
    <property type="entry name" value="Vaccinia Virus protein VP39"/>
    <property type="match status" value="1"/>
</dbReference>
<dbReference type="SUPFAM" id="SSF53335">
    <property type="entry name" value="S-adenosyl-L-methionine-dependent methyltransferases"/>
    <property type="match status" value="1"/>
</dbReference>
<comment type="caution">
    <text evidence="2">The sequence shown here is derived from an EMBL/GenBank/DDBJ whole genome shotgun (WGS) entry which is preliminary data.</text>
</comment>
<sequence>MPEDFASGDYWARREDSLYYRYVDYIVRTVGREAKTLLDVGTGNCPYLEWFYWIDRKVSIDMRVPYRSETVEGMVGDIHEMDFGEGFDIVTCLQVLEHVPDASIFGRRLLELGKIVVVSVPYRWDTSPRTLGHIHDPVTYKKLTAWMGREANYREVVREPFHTRKSERLIAIYDVQAPSRKISSNDIKARRARMPC</sequence>
<gene>
    <name evidence="2" type="ORF">GGQ90_004639</name>
</gene>
<dbReference type="InterPro" id="IPR013216">
    <property type="entry name" value="Methyltransf_11"/>
</dbReference>
<keyword evidence="2" id="KW-0489">Methyltransferase</keyword>
<feature type="domain" description="Methyltransferase type 11" evidence="1">
    <location>
        <begin position="38"/>
        <end position="105"/>
    </location>
</feature>
<evidence type="ECO:0000313" key="3">
    <source>
        <dbReference type="Proteomes" id="UP000590524"/>
    </source>
</evidence>
<keyword evidence="3" id="KW-1185">Reference proteome</keyword>
<dbReference type="Pfam" id="PF08241">
    <property type="entry name" value="Methyltransf_11"/>
    <property type="match status" value="1"/>
</dbReference>
<dbReference type="InterPro" id="IPR029063">
    <property type="entry name" value="SAM-dependent_MTases_sf"/>
</dbReference>
<dbReference type="EMBL" id="JACIEU010000025">
    <property type="protein sequence ID" value="MBB4150830.1"/>
    <property type="molecule type" value="Genomic_DNA"/>
</dbReference>
<dbReference type="GO" id="GO:0008757">
    <property type="term" value="F:S-adenosylmethionine-dependent methyltransferase activity"/>
    <property type="evidence" value="ECO:0007669"/>
    <property type="project" value="InterPro"/>
</dbReference>
<evidence type="ECO:0000313" key="2">
    <source>
        <dbReference type="EMBL" id="MBB4150830.1"/>
    </source>
</evidence>
<organism evidence="2 3">
    <name type="scientific">Sphingobium scionense</name>
    <dbReference type="NCBI Taxonomy" id="1404341"/>
    <lineage>
        <taxon>Bacteria</taxon>
        <taxon>Pseudomonadati</taxon>
        <taxon>Pseudomonadota</taxon>
        <taxon>Alphaproteobacteria</taxon>
        <taxon>Sphingomonadales</taxon>
        <taxon>Sphingomonadaceae</taxon>
        <taxon>Sphingobium</taxon>
    </lineage>
</organism>
<dbReference type="Proteomes" id="UP000590524">
    <property type="component" value="Unassembled WGS sequence"/>
</dbReference>
<dbReference type="AlphaFoldDB" id="A0A7W6LUQ6"/>
<protein>
    <submittedName>
        <fullName evidence="2">SAM-dependent methyltransferase</fullName>
    </submittedName>
</protein>
<dbReference type="RefSeq" id="WP_188084060.1">
    <property type="nucleotide sequence ID" value="NZ_JACIEU010000025.1"/>
</dbReference>
<accession>A0A7W6LUQ6</accession>